<reference evidence="1 2" key="1">
    <citation type="submission" date="2024-04" db="EMBL/GenBank/DDBJ databases">
        <authorList>
            <person name="Fracassetti M."/>
        </authorList>
    </citation>
    <scope>NUCLEOTIDE SEQUENCE [LARGE SCALE GENOMIC DNA]</scope>
</reference>
<organism evidence="1 2">
    <name type="scientific">Linum trigynum</name>
    <dbReference type="NCBI Taxonomy" id="586398"/>
    <lineage>
        <taxon>Eukaryota</taxon>
        <taxon>Viridiplantae</taxon>
        <taxon>Streptophyta</taxon>
        <taxon>Embryophyta</taxon>
        <taxon>Tracheophyta</taxon>
        <taxon>Spermatophyta</taxon>
        <taxon>Magnoliopsida</taxon>
        <taxon>eudicotyledons</taxon>
        <taxon>Gunneridae</taxon>
        <taxon>Pentapetalae</taxon>
        <taxon>rosids</taxon>
        <taxon>fabids</taxon>
        <taxon>Malpighiales</taxon>
        <taxon>Linaceae</taxon>
        <taxon>Linum</taxon>
    </lineage>
</organism>
<name>A0AAV2F2H0_9ROSI</name>
<dbReference type="EMBL" id="OZ034819">
    <property type="protein sequence ID" value="CAL1392415.1"/>
    <property type="molecule type" value="Genomic_DNA"/>
</dbReference>
<sequence>MNTAIEQKLYMNGNLLQCFGEFGWNQMHAYSETQNPHLSPQLLFSKTFAAGTLLTVSLPLMEKLFLFAI</sequence>
<dbReference type="Proteomes" id="UP001497516">
    <property type="component" value="Chromosome 6"/>
</dbReference>
<keyword evidence="2" id="KW-1185">Reference proteome</keyword>
<dbReference type="AlphaFoldDB" id="A0AAV2F2H0"/>
<evidence type="ECO:0000313" key="1">
    <source>
        <dbReference type="EMBL" id="CAL1392415.1"/>
    </source>
</evidence>
<evidence type="ECO:0000313" key="2">
    <source>
        <dbReference type="Proteomes" id="UP001497516"/>
    </source>
</evidence>
<accession>A0AAV2F2H0</accession>
<proteinExistence type="predicted"/>
<gene>
    <name evidence="1" type="ORF">LTRI10_LOCUS33062</name>
</gene>
<protein>
    <submittedName>
        <fullName evidence="1">Uncharacterized protein</fullName>
    </submittedName>
</protein>